<dbReference type="Pfam" id="PF16220">
    <property type="entry name" value="DUF4880"/>
    <property type="match status" value="1"/>
</dbReference>
<dbReference type="InterPro" id="IPR032623">
    <property type="entry name" value="FecR_N"/>
</dbReference>
<dbReference type="Gene3D" id="3.55.50.30">
    <property type="match status" value="1"/>
</dbReference>
<organism evidence="3 4">
    <name type="scientific">Iodobacter arcticus</name>
    <dbReference type="NCBI Taxonomy" id="590593"/>
    <lineage>
        <taxon>Bacteria</taxon>
        <taxon>Pseudomonadati</taxon>
        <taxon>Pseudomonadota</taxon>
        <taxon>Betaproteobacteria</taxon>
        <taxon>Neisseriales</taxon>
        <taxon>Chitinibacteraceae</taxon>
        <taxon>Iodobacter</taxon>
    </lineage>
</organism>
<dbReference type="InterPro" id="IPR006860">
    <property type="entry name" value="FecR"/>
</dbReference>
<dbReference type="Gene3D" id="2.60.120.1440">
    <property type="match status" value="1"/>
</dbReference>
<accession>A0ABW2QYP9</accession>
<name>A0ABW2QYP9_9NEIS</name>
<evidence type="ECO:0000313" key="3">
    <source>
        <dbReference type="EMBL" id="MFC7420798.1"/>
    </source>
</evidence>
<evidence type="ECO:0000313" key="4">
    <source>
        <dbReference type="Proteomes" id="UP001596473"/>
    </source>
</evidence>
<keyword evidence="4" id="KW-1185">Reference proteome</keyword>
<sequence length="330" mass="36529">MSTDYLAAQWLLKQEQGLDQAGEIALQQWLAAHPSHQIAWTEMMDVDAMLNQLSSSQTNKLCRDVRAKLVTRSEPSFWSRCWQRLGNSLPSVAIASCAMVVLVCSLLWFDRQQADYQHTFATARGQFISQTLPDGSKVELDTGSKLHVALYRDRREVRLLHGQAMFHVSKDTEKPFHVLTNHARITVLGTQFAVRNINEQVNVAVKEGKVRVTAFNQREDQTSGTAILQAGDAINLAAGDLLAIKHIVPEAVASWRTGRLTFDNTTLADALAEFERYTPTGLSFATPSLAKLRISGSFEVSKLKQFTTALPQVLPVRVNSGQIESAAPPS</sequence>
<protein>
    <submittedName>
        <fullName evidence="3">FecR family protein</fullName>
    </submittedName>
</protein>
<gene>
    <name evidence="3" type="ORF">ACFQNF_13090</name>
</gene>
<reference evidence="4" key="1">
    <citation type="journal article" date="2019" name="Int. J. Syst. Evol. Microbiol.">
        <title>The Global Catalogue of Microorganisms (GCM) 10K type strain sequencing project: providing services to taxonomists for standard genome sequencing and annotation.</title>
        <authorList>
            <consortium name="The Broad Institute Genomics Platform"/>
            <consortium name="The Broad Institute Genome Sequencing Center for Infectious Disease"/>
            <person name="Wu L."/>
            <person name="Ma J."/>
        </authorList>
    </citation>
    <scope>NUCLEOTIDE SEQUENCE [LARGE SCALE GENOMIC DNA]</scope>
    <source>
        <strain evidence="4">CCUG 62945</strain>
    </source>
</reference>
<dbReference type="InterPro" id="IPR012373">
    <property type="entry name" value="Ferrdict_sens_TM"/>
</dbReference>
<evidence type="ECO:0000259" key="2">
    <source>
        <dbReference type="Pfam" id="PF16220"/>
    </source>
</evidence>
<dbReference type="EMBL" id="JBHTBQ010000027">
    <property type="protein sequence ID" value="MFC7420798.1"/>
    <property type="molecule type" value="Genomic_DNA"/>
</dbReference>
<dbReference type="RefSeq" id="WP_380188393.1">
    <property type="nucleotide sequence ID" value="NZ_JBHTBQ010000027.1"/>
</dbReference>
<evidence type="ECO:0000259" key="1">
    <source>
        <dbReference type="Pfam" id="PF04773"/>
    </source>
</evidence>
<comment type="caution">
    <text evidence="3">The sequence shown here is derived from an EMBL/GenBank/DDBJ whole genome shotgun (WGS) entry which is preliminary data.</text>
</comment>
<dbReference type="PANTHER" id="PTHR30273:SF2">
    <property type="entry name" value="PROTEIN FECR"/>
    <property type="match status" value="1"/>
</dbReference>
<feature type="domain" description="FecR N-terminal" evidence="2">
    <location>
        <begin position="7"/>
        <end position="43"/>
    </location>
</feature>
<dbReference type="Proteomes" id="UP001596473">
    <property type="component" value="Unassembled WGS sequence"/>
</dbReference>
<dbReference type="Pfam" id="PF04773">
    <property type="entry name" value="FecR"/>
    <property type="match status" value="1"/>
</dbReference>
<dbReference type="PIRSF" id="PIRSF018266">
    <property type="entry name" value="FecR"/>
    <property type="match status" value="1"/>
</dbReference>
<proteinExistence type="predicted"/>
<dbReference type="PANTHER" id="PTHR30273">
    <property type="entry name" value="PERIPLASMIC SIGNAL SENSOR AND SIGMA FACTOR ACTIVATOR FECR-RELATED"/>
    <property type="match status" value="1"/>
</dbReference>
<feature type="domain" description="FecR protein" evidence="1">
    <location>
        <begin position="119"/>
        <end position="211"/>
    </location>
</feature>